<dbReference type="PANTHER" id="PTHR31912:SF34">
    <property type="entry name" value="NOTOCHORD-RELATED PROTEIN"/>
    <property type="match status" value="1"/>
</dbReference>
<protein>
    <submittedName>
        <fullName evidence="1">Uncharacterized protein</fullName>
    </submittedName>
</protein>
<organism evidence="1 2">
    <name type="scientific">Candolleomyces eurysporus</name>
    <dbReference type="NCBI Taxonomy" id="2828524"/>
    <lineage>
        <taxon>Eukaryota</taxon>
        <taxon>Fungi</taxon>
        <taxon>Dikarya</taxon>
        <taxon>Basidiomycota</taxon>
        <taxon>Agaricomycotina</taxon>
        <taxon>Agaricomycetes</taxon>
        <taxon>Agaricomycetidae</taxon>
        <taxon>Agaricales</taxon>
        <taxon>Agaricineae</taxon>
        <taxon>Psathyrellaceae</taxon>
        <taxon>Candolleomyces</taxon>
    </lineage>
</organism>
<evidence type="ECO:0000313" key="1">
    <source>
        <dbReference type="EMBL" id="KAJ2933997.1"/>
    </source>
</evidence>
<dbReference type="AlphaFoldDB" id="A0A9W8ML54"/>
<proteinExistence type="predicted"/>
<dbReference type="OrthoDB" id="2506088at2759"/>
<sequence length="326" mass="35931">MQYSNGLIGKHFKTLMQVATFHLRDLVTPAQLALSRGIGELGALLWICEIENLDIYLADLKVLIDNVLDAFASIDATKILFKVKIHLLVHLPEHIRRFGPAVRFATEVFECFDAVFRMSSVLSNHLAPSQDIALKNAELDRIKHLLSGGYWWDNQKKEWVRSGDGVQELLVASPTIQQHLGWTPLTAPQPGSVRCQGRNLREKAVMQTAGTRAIHADNSANFSGVLFSGATWYPAVEGIAQSGDSFTVGLWAVIRLDESTHFIGHIVKILSSVNALRASNGLVTIEKFVVGSERHHYLGMPVLFAESAARTTLVVANTQKGGPIYL</sequence>
<accession>A0A9W8ML54</accession>
<keyword evidence="2" id="KW-1185">Reference proteome</keyword>
<dbReference type="PANTHER" id="PTHR31912">
    <property type="entry name" value="IP13529P"/>
    <property type="match status" value="1"/>
</dbReference>
<comment type="caution">
    <text evidence="1">The sequence shown here is derived from an EMBL/GenBank/DDBJ whole genome shotgun (WGS) entry which is preliminary data.</text>
</comment>
<dbReference type="Proteomes" id="UP001140091">
    <property type="component" value="Unassembled WGS sequence"/>
</dbReference>
<name>A0A9W8ML54_9AGAR</name>
<dbReference type="EMBL" id="JANBPK010000729">
    <property type="protein sequence ID" value="KAJ2933997.1"/>
    <property type="molecule type" value="Genomic_DNA"/>
</dbReference>
<gene>
    <name evidence="1" type="ORF">H1R20_g3093</name>
</gene>
<feature type="non-terminal residue" evidence="1">
    <location>
        <position position="326"/>
    </location>
</feature>
<evidence type="ECO:0000313" key="2">
    <source>
        <dbReference type="Proteomes" id="UP001140091"/>
    </source>
</evidence>
<reference evidence="1" key="1">
    <citation type="submission" date="2022-06" db="EMBL/GenBank/DDBJ databases">
        <title>Genome Sequence of Candolleomyces eurysporus.</title>
        <authorList>
            <person name="Buettner E."/>
        </authorList>
    </citation>
    <scope>NUCLEOTIDE SEQUENCE</scope>
    <source>
        <strain evidence="1">VTCC 930004</strain>
    </source>
</reference>